<comment type="caution">
    <text evidence="11">The sequence shown here is derived from an EMBL/GenBank/DDBJ whole genome shotgun (WGS) entry which is preliminary data.</text>
</comment>
<dbReference type="InterPro" id="IPR036890">
    <property type="entry name" value="HATPase_C_sf"/>
</dbReference>
<comment type="subcellular location">
    <subcellularLocation>
        <location evidence="2">Membrane</location>
    </subcellularLocation>
</comment>
<reference evidence="11 12" key="1">
    <citation type="submission" date="2023-06" db="EMBL/GenBank/DDBJ databases">
        <title>Alteromonas sp. ASW11-36 isolated from intertidal sand.</title>
        <authorList>
            <person name="Li Y."/>
        </authorList>
    </citation>
    <scope>NUCLEOTIDE SEQUENCE [LARGE SCALE GENOMIC DNA]</scope>
    <source>
        <strain evidence="11 12">ASW11-36</strain>
    </source>
</reference>
<keyword evidence="8" id="KW-1133">Transmembrane helix</keyword>
<feature type="domain" description="HAMP" evidence="10">
    <location>
        <begin position="184"/>
        <end position="239"/>
    </location>
</feature>
<dbReference type="EC" id="2.7.13.3" evidence="3"/>
<dbReference type="GO" id="GO:0016301">
    <property type="term" value="F:kinase activity"/>
    <property type="evidence" value="ECO:0007669"/>
    <property type="project" value="UniProtKB-KW"/>
</dbReference>
<proteinExistence type="predicted"/>
<evidence type="ECO:0000256" key="6">
    <source>
        <dbReference type="ARBA" id="ARBA00022777"/>
    </source>
</evidence>
<dbReference type="PANTHER" id="PTHR43065:SF47">
    <property type="match status" value="1"/>
</dbReference>
<dbReference type="PRINTS" id="PR00344">
    <property type="entry name" value="BCTRLSENSOR"/>
</dbReference>
<dbReference type="EMBL" id="JAUCBP010000012">
    <property type="protein sequence ID" value="MDM7861749.1"/>
    <property type="molecule type" value="Genomic_DNA"/>
</dbReference>
<evidence type="ECO:0000256" key="4">
    <source>
        <dbReference type="ARBA" id="ARBA00022553"/>
    </source>
</evidence>
<dbReference type="Pfam" id="PF02518">
    <property type="entry name" value="HATPase_c"/>
    <property type="match status" value="1"/>
</dbReference>
<keyword evidence="8" id="KW-0472">Membrane</keyword>
<evidence type="ECO:0000256" key="7">
    <source>
        <dbReference type="SAM" id="Coils"/>
    </source>
</evidence>
<feature type="transmembrane region" description="Helical" evidence="8">
    <location>
        <begin position="12"/>
        <end position="34"/>
    </location>
</feature>
<dbReference type="InterPro" id="IPR003594">
    <property type="entry name" value="HATPase_dom"/>
</dbReference>
<organism evidence="11 12">
    <name type="scientific">Alteromonas arenosi</name>
    <dbReference type="NCBI Taxonomy" id="3055817"/>
    <lineage>
        <taxon>Bacteria</taxon>
        <taxon>Pseudomonadati</taxon>
        <taxon>Pseudomonadota</taxon>
        <taxon>Gammaproteobacteria</taxon>
        <taxon>Alteromonadales</taxon>
        <taxon>Alteromonadaceae</taxon>
        <taxon>Alteromonas/Salinimonas group</taxon>
        <taxon>Alteromonas</taxon>
    </lineage>
</organism>
<keyword evidence="7" id="KW-0175">Coiled coil</keyword>
<feature type="coiled-coil region" evidence="7">
    <location>
        <begin position="234"/>
        <end position="261"/>
    </location>
</feature>
<evidence type="ECO:0000259" key="10">
    <source>
        <dbReference type="PROSITE" id="PS50885"/>
    </source>
</evidence>
<gene>
    <name evidence="11" type="ORF">QTP81_14195</name>
</gene>
<accession>A0ABT7T1S8</accession>
<evidence type="ECO:0000256" key="5">
    <source>
        <dbReference type="ARBA" id="ARBA00022679"/>
    </source>
</evidence>
<keyword evidence="12" id="KW-1185">Reference proteome</keyword>
<evidence type="ECO:0000256" key="3">
    <source>
        <dbReference type="ARBA" id="ARBA00012438"/>
    </source>
</evidence>
<dbReference type="InterPro" id="IPR036097">
    <property type="entry name" value="HisK_dim/P_sf"/>
</dbReference>
<dbReference type="PROSITE" id="PS50885">
    <property type="entry name" value="HAMP"/>
    <property type="match status" value="1"/>
</dbReference>
<evidence type="ECO:0000313" key="11">
    <source>
        <dbReference type="EMBL" id="MDM7861749.1"/>
    </source>
</evidence>
<name>A0ABT7T1S8_9ALTE</name>
<feature type="coiled-coil region" evidence="7">
    <location>
        <begin position="294"/>
        <end position="335"/>
    </location>
</feature>
<dbReference type="PANTHER" id="PTHR43065">
    <property type="entry name" value="SENSOR HISTIDINE KINASE"/>
    <property type="match status" value="1"/>
</dbReference>
<keyword evidence="8" id="KW-0812">Transmembrane</keyword>
<dbReference type="InterPro" id="IPR003661">
    <property type="entry name" value="HisK_dim/P_dom"/>
</dbReference>
<dbReference type="Gene3D" id="1.10.287.130">
    <property type="match status" value="1"/>
</dbReference>
<dbReference type="RefSeq" id="WP_289366407.1">
    <property type="nucleotide sequence ID" value="NZ_JAUCBP010000012.1"/>
</dbReference>
<evidence type="ECO:0000256" key="1">
    <source>
        <dbReference type="ARBA" id="ARBA00000085"/>
    </source>
</evidence>
<keyword evidence="4" id="KW-0597">Phosphoprotein</keyword>
<dbReference type="PROSITE" id="PS50109">
    <property type="entry name" value="HIS_KIN"/>
    <property type="match status" value="1"/>
</dbReference>
<keyword evidence="6 11" id="KW-0418">Kinase</keyword>
<dbReference type="SMART" id="SM00387">
    <property type="entry name" value="HATPase_c"/>
    <property type="match status" value="1"/>
</dbReference>
<dbReference type="InterPro" id="IPR003660">
    <property type="entry name" value="HAMP_dom"/>
</dbReference>
<keyword evidence="5" id="KW-0808">Transferase</keyword>
<sequence length="574" mass="63665">MALGSPSLSKKLLTRVFSVYFVLTLIVTVTQIIAEYASTKQQIESELQTLQNTFSISLTRAIWELNTPQAISIAQGLMELPIVEGVQIRDEAGTYVVDLGSTAPQVAAAVGLEGFRNHPGGLFGYSFPLVFEFSGRQSQVGDVTLYSSFEIIFGRIEVGIFFLIGNAFVKTAFLIFLFLTAFRKMLSAPLGSLTEQMQNFDPNNLDDSKIDIQVDDNNELKLLQLSYNQVIDDLIASQEQLSQAQADLTKANRKLDDQNLLLEQEVAKKTAAMSQIMLDLEAQKDELLGKQLSLRQEIDNRQFVEQELRKRNDELASSMETLQAAQNQLIESERMASLGGLVAGIAHDVNTPLGVGVTAASFLQERIKTLQEAFEDKSITQSQMSNFINEATQTSQLLMNNLNRASELIASFKQVAVDQTSEAERMINLARYLNEIIQSLKPSFKHAHHEINVNCDPSLEVLCAPGAIAQIVTNLVMNSVMHGFEHKVNGKINIDVKTDEDIIEMIYTDDGVGLLPEHLESLFDAFFTTKRAKGGSGLGTHIVYNLVTQTLNGQIHADSKPGHGLRYTIRFPRR</sequence>
<dbReference type="InterPro" id="IPR005467">
    <property type="entry name" value="His_kinase_dom"/>
</dbReference>
<dbReference type="CDD" id="cd00082">
    <property type="entry name" value="HisKA"/>
    <property type="match status" value="1"/>
</dbReference>
<feature type="domain" description="Histidine kinase" evidence="9">
    <location>
        <begin position="344"/>
        <end position="574"/>
    </location>
</feature>
<dbReference type="SUPFAM" id="SSF55874">
    <property type="entry name" value="ATPase domain of HSP90 chaperone/DNA topoisomerase II/histidine kinase"/>
    <property type="match status" value="1"/>
</dbReference>
<evidence type="ECO:0000259" key="9">
    <source>
        <dbReference type="PROSITE" id="PS50109"/>
    </source>
</evidence>
<dbReference type="SUPFAM" id="SSF47384">
    <property type="entry name" value="Homodimeric domain of signal transducing histidine kinase"/>
    <property type="match status" value="1"/>
</dbReference>
<evidence type="ECO:0000313" key="12">
    <source>
        <dbReference type="Proteomes" id="UP001234343"/>
    </source>
</evidence>
<comment type="catalytic activity">
    <reaction evidence="1">
        <text>ATP + protein L-histidine = ADP + protein N-phospho-L-histidine.</text>
        <dbReference type="EC" id="2.7.13.3"/>
    </reaction>
</comment>
<dbReference type="Proteomes" id="UP001234343">
    <property type="component" value="Unassembled WGS sequence"/>
</dbReference>
<dbReference type="Gene3D" id="3.30.565.10">
    <property type="entry name" value="Histidine kinase-like ATPase, C-terminal domain"/>
    <property type="match status" value="1"/>
</dbReference>
<feature type="transmembrane region" description="Helical" evidence="8">
    <location>
        <begin position="158"/>
        <end position="182"/>
    </location>
</feature>
<evidence type="ECO:0000256" key="8">
    <source>
        <dbReference type="SAM" id="Phobius"/>
    </source>
</evidence>
<evidence type="ECO:0000256" key="2">
    <source>
        <dbReference type="ARBA" id="ARBA00004370"/>
    </source>
</evidence>
<dbReference type="InterPro" id="IPR004358">
    <property type="entry name" value="Sig_transdc_His_kin-like_C"/>
</dbReference>
<protein>
    <recommendedName>
        <fullName evidence="3">histidine kinase</fullName>
        <ecNumber evidence="3">2.7.13.3</ecNumber>
    </recommendedName>
</protein>